<dbReference type="SMART" id="SM00254">
    <property type="entry name" value="ShKT"/>
    <property type="match status" value="4"/>
</dbReference>
<dbReference type="PANTHER" id="PTHR21724:SF100">
    <property type="entry name" value="SHKT DOMAIN-CONTAINING PROTEIN"/>
    <property type="match status" value="1"/>
</dbReference>
<evidence type="ECO:0000313" key="3">
    <source>
        <dbReference type="Proteomes" id="UP000095282"/>
    </source>
</evidence>
<organism evidence="3 4">
    <name type="scientific">Caenorhabditis tropicalis</name>
    <dbReference type="NCBI Taxonomy" id="1561998"/>
    <lineage>
        <taxon>Eukaryota</taxon>
        <taxon>Metazoa</taxon>
        <taxon>Ecdysozoa</taxon>
        <taxon>Nematoda</taxon>
        <taxon>Chromadorea</taxon>
        <taxon>Rhabditida</taxon>
        <taxon>Rhabditina</taxon>
        <taxon>Rhabditomorpha</taxon>
        <taxon>Rhabditoidea</taxon>
        <taxon>Rhabditidae</taxon>
        <taxon>Peloderinae</taxon>
        <taxon>Caenorhabditis</taxon>
    </lineage>
</organism>
<keyword evidence="3" id="KW-1185">Reference proteome</keyword>
<comment type="caution">
    <text evidence="1">Lacks conserved residue(s) required for the propagation of feature annotation.</text>
</comment>
<dbReference type="Proteomes" id="UP000095282">
    <property type="component" value="Unplaced"/>
</dbReference>
<dbReference type="Pfam" id="PF01549">
    <property type="entry name" value="ShK"/>
    <property type="match status" value="4"/>
</dbReference>
<protein>
    <submittedName>
        <fullName evidence="4">ShKT domain-containing protein</fullName>
    </submittedName>
</protein>
<dbReference type="PROSITE" id="PS51670">
    <property type="entry name" value="SHKT"/>
    <property type="match status" value="1"/>
</dbReference>
<dbReference type="InterPro" id="IPR003582">
    <property type="entry name" value="ShKT_dom"/>
</dbReference>
<evidence type="ECO:0000259" key="2">
    <source>
        <dbReference type="PROSITE" id="PS51670"/>
    </source>
</evidence>
<name>A0A1I7UZ17_9PELO</name>
<dbReference type="eggNOG" id="ENOG502RXTF">
    <property type="taxonomic scope" value="Eukaryota"/>
</dbReference>
<dbReference type="PANTHER" id="PTHR21724">
    <property type="entry name" value="SHKT DOMAIN-CONTAINING PROTEIN"/>
    <property type="match status" value="1"/>
</dbReference>
<feature type="domain" description="ShKT" evidence="2">
    <location>
        <begin position="165"/>
        <end position="202"/>
    </location>
</feature>
<evidence type="ECO:0000256" key="1">
    <source>
        <dbReference type="PROSITE-ProRule" id="PRU01005"/>
    </source>
</evidence>
<reference evidence="4" key="1">
    <citation type="submission" date="2016-11" db="UniProtKB">
        <authorList>
            <consortium name="WormBaseParasite"/>
        </authorList>
    </citation>
    <scope>IDENTIFICATION</scope>
</reference>
<proteinExistence type="predicted"/>
<dbReference type="Gene3D" id="1.10.10.1940">
    <property type="match status" value="1"/>
</dbReference>
<dbReference type="STRING" id="1561998.A0A1I7UZ17"/>
<sequence>MDTSMDCPQLVNNCWITLYQSKCPYTCGICTNPPDVCMNTNTECSPSPSGSQCSISVYYEQCRESCGLCDGSDCVDHLAYCNQYSKPCNQPVALQCPLYCGICTNNSTTVPLGTKTTVPLGIKTTVPLLTKGTTTVPQTTKTTLLTTKTTKTTTTTKATKPPPPCKDTSPNCPTWAKNGFCTNTFYPPEKRKEYCAKTCKYC</sequence>
<evidence type="ECO:0000313" key="4">
    <source>
        <dbReference type="WBParaSite" id="Csp11.Scaffold630.g20768.t2"/>
    </source>
</evidence>
<dbReference type="AlphaFoldDB" id="A0A1I7UZ17"/>
<dbReference type="WBParaSite" id="Csp11.Scaffold630.g20768.t2">
    <property type="protein sequence ID" value="Csp11.Scaffold630.g20768.t2"/>
    <property type="gene ID" value="Csp11.Scaffold630.g20768"/>
</dbReference>
<accession>A0A1I7UZ17</accession>